<dbReference type="Pfam" id="PF11709">
    <property type="entry name" value="Mit_ribos_Mrp51"/>
    <property type="match status" value="1"/>
</dbReference>
<feature type="compositionally biased region" description="Low complexity" evidence="1">
    <location>
        <begin position="477"/>
        <end position="488"/>
    </location>
</feature>
<reference evidence="3" key="2">
    <citation type="submission" date="2020-04" db="EMBL/GenBank/DDBJ databases">
        <authorList>
            <consortium name="NCBI Genome Project"/>
        </authorList>
    </citation>
    <scope>NUCLEOTIDE SEQUENCE</scope>
    <source>
        <strain evidence="3">CBS 342.82</strain>
    </source>
</reference>
<dbReference type="GeneID" id="54363531"/>
<organism evidence="3">
    <name type="scientific">Dissoconium aciculare CBS 342.82</name>
    <dbReference type="NCBI Taxonomy" id="1314786"/>
    <lineage>
        <taxon>Eukaryota</taxon>
        <taxon>Fungi</taxon>
        <taxon>Dikarya</taxon>
        <taxon>Ascomycota</taxon>
        <taxon>Pezizomycotina</taxon>
        <taxon>Dothideomycetes</taxon>
        <taxon>Dothideomycetidae</taxon>
        <taxon>Mycosphaerellales</taxon>
        <taxon>Dissoconiaceae</taxon>
        <taxon>Dissoconium</taxon>
    </lineage>
</organism>
<dbReference type="Proteomes" id="UP000504637">
    <property type="component" value="Unplaced"/>
</dbReference>
<feature type="region of interest" description="Disordered" evidence="1">
    <location>
        <begin position="447"/>
        <end position="497"/>
    </location>
</feature>
<gene>
    <name evidence="3" type="ORF">K489DRAFT_383917</name>
</gene>
<dbReference type="PANTHER" id="PTHR28058:SF1">
    <property type="entry name" value="SMALL RIBOSOMAL SUBUNIT PROTEIN BS1M"/>
    <property type="match status" value="1"/>
</dbReference>
<dbReference type="PANTHER" id="PTHR28058">
    <property type="entry name" value="37S RIBOSOMAL PROTEIN MRP51, MITOCHONDRIAL"/>
    <property type="match status" value="1"/>
</dbReference>
<reference evidence="3" key="1">
    <citation type="submission" date="2020-01" db="EMBL/GenBank/DDBJ databases">
        <authorList>
            <consortium name="DOE Joint Genome Institute"/>
            <person name="Haridas S."/>
            <person name="Albert R."/>
            <person name="Binder M."/>
            <person name="Bloem J."/>
            <person name="Labutti K."/>
            <person name="Salamov A."/>
            <person name="Andreopoulos B."/>
            <person name="Baker S.E."/>
            <person name="Barry K."/>
            <person name="Bills G."/>
            <person name="Bluhm B.H."/>
            <person name="Cannon C."/>
            <person name="Castanera R."/>
            <person name="Culley D.E."/>
            <person name="Daum C."/>
            <person name="Ezra D."/>
            <person name="Gonzalez J.B."/>
            <person name="Henrissat B."/>
            <person name="Kuo A."/>
            <person name="Liang C."/>
            <person name="Lipzen A."/>
            <person name="Lutzoni F."/>
            <person name="Magnuson J."/>
            <person name="Mondo S."/>
            <person name="Nolan M."/>
            <person name="Ohm R."/>
            <person name="Pangilinan J."/>
            <person name="Park H.-J."/>
            <person name="Ramirez L."/>
            <person name="Alfaro M."/>
            <person name="Sun H."/>
            <person name="Tritt A."/>
            <person name="Yoshinaga Y."/>
            <person name="Zwiers L.-H."/>
            <person name="Turgeon B.G."/>
            <person name="Goodwin S.B."/>
            <person name="Spatafora J.W."/>
            <person name="Crous P.W."/>
            <person name="Grigoriev I.V."/>
        </authorList>
    </citation>
    <scope>NUCLEOTIDE SEQUENCE</scope>
    <source>
        <strain evidence="3">CBS 342.82</strain>
    </source>
</reference>
<accession>A0A6J3LWL0</accession>
<name>A0A6J3LWL0_9PEZI</name>
<dbReference type="InterPro" id="IPR016712">
    <property type="entry name" value="Rbsml_bS1m-like"/>
</dbReference>
<evidence type="ECO:0000313" key="2">
    <source>
        <dbReference type="Proteomes" id="UP000504637"/>
    </source>
</evidence>
<proteinExistence type="predicted"/>
<dbReference type="GO" id="GO:0070124">
    <property type="term" value="P:mitochondrial translational initiation"/>
    <property type="evidence" value="ECO:0007669"/>
    <property type="project" value="TreeGrafter"/>
</dbReference>
<sequence>MSKSMRSPTARLLQSSRLFSLPRPLPTPELAPVTSVGEYRASPSATLPYPTRQAIVTTPSSLHRGDWGLKRPLPAKTTQRTSTPHVRVLAHDNTEHITAFQSAADHTQTRAKFTEINLAFGVQTSADSYKGSEGFKSAYDADVDVIDRSETGADAMRWKKQGPELEQMHQGVFELYLQSQVVPRKLEFQEFLQDWLLRNRIQEEEAALRDQGELAQVSSAQTEEFRDEIVKTFPEQLTRLRNEYVRYRRGSELARAMTEFLDLDVAPAESPQESALTSGKLLGSLKPKNSRKLPTTHPAAGLSYLRTNDFMHNHPLYGPQDSREPVLARVLLPALRTGTKVNTSSNAAAIGIAGIVAEDRTLNSVFDKTTQLDEGDRAYMQAGKMANKIEPDREGGNKYLVVAQSARMDPEGRVIIKVRAASDDSMKVKLGLGEEVRLIKSQKPTVDVPRARPVSTRARISESNDEDSPILQRARQRNAFAAQRRSSSTDWDNFNKE</sequence>
<reference evidence="3" key="3">
    <citation type="submission" date="2025-08" db="UniProtKB">
        <authorList>
            <consortium name="RefSeq"/>
        </authorList>
    </citation>
    <scope>IDENTIFICATION</scope>
    <source>
        <strain evidence="3">CBS 342.82</strain>
    </source>
</reference>
<dbReference type="RefSeq" id="XP_033456705.1">
    <property type="nucleotide sequence ID" value="XM_033605731.1"/>
</dbReference>
<dbReference type="OrthoDB" id="3913595at2759"/>
<dbReference type="GO" id="GO:0005763">
    <property type="term" value="C:mitochondrial small ribosomal subunit"/>
    <property type="evidence" value="ECO:0007669"/>
    <property type="project" value="TreeGrafter"/>
</dbReference>
<dbReference type="GO" id="GO:0003735">
    <property type="term" value="F:structural constituent of ribosome"/>
    <property type="evidence" value="ECO:0007669"/>
    <property type="project" value="TreeGrafter"/>
</dbReference>
<dbReference type="AlphaFoldDB" id="A0A6J3LWL0"/>
<keyword evidence="2" id="KW-1185">Reference proteome</keyword>
<evidence type="ECO:0000256" key="1">
    <source>
        <dbReference type="SAM" id="MobiDB-lite"/>
    </source>
</evidence>
<evidence type="ECO:0000313" key="3">
    <source>
        <dbReference type="RefSeq" id="XP_033456705.1"/>
    </source>
</evidence>
<protein>
    <submittedName>
        <fullName evidence="3">Uncharacterized protein</fullName>
    </submittedName>
</protein>